<dbReference type="SUPFAM" id="SSF57667">
    <property type="entry name" value="beta-beta-alpha zinc fingers"/>
    <property type="match status" value="3"/>
</dbReference>
<feature type="domain" description="U1-type" evidence="3">
    <location>
        <begin position="456"/>
        <end position="481"/>
    </location>
</feature>
<feature type="domain" description="C2H2-type" evidence="2">
    <location>
        <begin position="253"/>
        <end position="277"/>
    </location>
</feature>
<evidence type="ECO:0000313" key="4">
    <source>
        <dbReference type="EMBL" id="CAD6247860.1"/>
    </source>
</evidence>
<name>A0A811PKC9_9POAL</name>
<comment type="caution">
    <text evidence="4">The sequence shown here is derived from an EMBL/GenBank/DDBJ whole genome shotgun (WGS) entry which is preliminary data.</text>
</comment>
<dbReference type="SMART" id="SM00355">
    <property type="entry name" value="ZnF_C2H2"/>
    <property type="match status" value="4"/>
</dbReference>
<dbReference type="GO" id="GO:0008270">
    <property type="term" value="F:zinc ion binding"/>
    <property type="evidence" value="ECO:0007669"/>
    <property type="project" value="InterPro"/>
</dbReference>
<gene>
    <name evidence="4" type="ORF">NCGR_LOCUS32036</name>
</gene>
<dbReference type="InterPro" id="IPR036236">
    <property type="entry name" value="Znf_C2H2_sf"/>
</dbReference>
<accession>A0A811PKC9</accession>
<feature type="domain" description="C2H2-type" evidence="2">
    <location>
        <begin position="166"/>
        <end position="190"/>
    </location>
</feature>
<reference evidence="4" key="1">
    <citation type="submission" date="2020-10" db="EMBL/GenBank/DDBJ databases">
        <authorList>
            <person name="Han B."/>
            <person name="Lu T."/>
            <person name="Zhao Q."/>
            <person name="Huang X."/>
            <person name="Zhao Y."/>
        </authorList>
    </citation>
    <scope>NUCLEOTIDE SEQUENCE</scope>
</reference>
<dbReference type="GO" id="GO:0003676">
    <property type="term" value="F:nucleic acid binding"/>
    <property type="evidence" value="ECO:0007669"/>
    <property type="project" value="InterPro"/>
</dbReference>
<evidence type="ECO:0000259" key="3">
    <source>
        <dbReference type="SMART" id="SM00451"/>
    </source>
</evidence>
<dbReference type="EMBL" id="CAJGYO010000007">
    <property type="protein sequence ID" value="CAD6247860.1"/>
    <property type="molecule type" value="Genomic_DNA"/>
</dbReference>
<evidence type="ECO:0000256" key="1">
    <source>
        <dbReference type="SAM" id="MobiDB-lite"/>
    </source>
</evidence>
<dbReference type="Gene3D" id="3.30.160.60">
    <property type="entry name" value="Classic Zinc Finger"/>
    <property type="match status" value="3"/>
</dbReference>
<proteinExistence type="predicted"/>
<protein>
    <recommendedName>
        <fullName evidence="6">C2H2-type domain-containing protein</fullName>
    </recommendedName>
</protein>
<dbReference type="OrthoDB" id="10009287at2759"/>
<feature type="compositionally biased region" description="Low complexity" evidence="1">
    <location>
        <begin position="362"/>
        <end position="372"/>
    </location>
</feature>
<feature type="region of interest" description="Disordered" evidence="1">
    <location>
        <begin position="404"/>
        <end position="438"/>
    </location>
</feature>
<feature type="domain" description="U1-type" evidence="3">
    <location>
        <begin position="250"/>
        <end position="284"/>
    </location>
</feature>
<keyword evidence="5" id="KW-1185">Reference proteome</keyword>
<feature type="compositionally biased region" description="Basic and acidic residues" evidence="1">
    <location>
        <begin position="404"/>
        <end position="413"/>
    </location>
</feature>
<dbReference type="InterPro" id="IPR003604">
    <property type="entry name" value="Matrin/U1-like-C_Znf_C2H2"/>
</dbReference>
<dbReference type="PANTHER" id="PTHR47487">
    <property type="entry name" value="OS06G0651300 PROTEIN-RELATED"/>
    <property type="match status" value="1"/>
</dbReference>
<feature type="region of interest" description="Disordered" evidence="1">
    <location>
        <begin position="349"/>
        <end position="372"/>
    </location>
</feature>
<feature type="domain" description="U1-type" evidence="3">
    <location>
        <begin position="331"/>
        <end position="365"/>
    </location>
</feature>
<dbReference type="Pfam" id="PF12874">
    <property type="entry name" value="zf-met"/>
    <property type="match status" value="3"/>
</dbReference>
<feature type="region of interest" description="Disordered" evidence="1">
    <location>
        <begin position="736"/>
        <end position="756"/>
    </location>
</feature>
<feature type="domain" description="C2H2-type" evidence="2">
    <location>
        <begin position="334"/>
        <end position="358"/>
    </location>
</feature>
<evidence type="ECO:0000313" key="5">
    <source>
        <dbReference type="Proteomes" id="UP000604825"/>
    </source>
</evidence>
<feature type="compositionally biased region" description="Basic residues" evidence="1">
    <location>
        <begin position="349"/>
        <end position="361"/>
    </location>
</feature>
<sequence length="756" mass="80581">MEFQYRDIDERRSRSPPPPAAPSTPGSGSADSHRGDGSVERVGNSAAVAVDADELRRQAEKARIRERILREDPEHWELELEVRSELREEMLHRSWSALGRSARGSDTAAALSTGTITTANSSLPVVALEAHPKSNALATAPTKRKSSDRATGALLVPSNKKQKSTLTCMVCCITANSEKAMQDHLNGKAHKRKVIALPELPKLVPETEQERGLEAGEEEAMAMETLGDYKPTRFMMAMATEELNEVTQMDGYLLCELCNVPTADRVTMMCHLQGSKHISNGQKKRQPSSKPSSEVEGTVSAATSAIGSADPKKLALEDFGVPLPHTVRRLEGFLLCELCDVKNPSMHGMRQHLSGKKHKNKANASSGASVNVSTGGKEAAKAQLIDIDTVVISEMSAKVEAPLEKSLHPKLGDDSELQETTVAPPKEDVATGDSAKSAGTEMMKSNATSAGAQLNNVSDSDSLTMESHLAGKKHKRKMALAARGNNDVLATGADEVQANISKSTKANVEAGLVPSAVPQANTTADEEEESAPSLATPQTENTVAMALASNAVDRPAEAQLATCIVEPAKDCEITEEAEGEHLALAPGKPIKIQVEGKVFTVTRQENGSLSCEVCGGHGYDKDSMILHLYTSAHWGKASLAEKKEKEQACMAAVAMVDKDGEVGSMASKGSGGLSSSSWDLSCNRLKGDILMGPPKQPKGSPFKDITNITKSGSFLNDPNALKAYLLGNRLQDVEKEKAGAHPTLNSAPLTTEVPFH</sequence>
<dbReference type="SMART" id="SM00451">
    <property type="entry name" value="ZnF_U1"/>
    <property type="match status" value="4"/>
</dbReference>
<dbReference type="PANTHER" id="PTHR47487:SF2">
    <property type="entry name" value="C2H2-TYPE DOMAIN-CONTAINING PROTEIN"/>
    <property type="match status" value="1"/>
</dbReference>
<organism evidence="4 5">
    <name type="scientific">Miscanthus lutarioriparius</name>
    <dbReference type="NCBI Taxonomy" id="422564"/>
    <lineage>
        <taxon>Eukaryota</taxon>
        <taxon>Viridiplantae</taxon>
        <taxon>Streptophyta</taxon>
        <taxon>Embryophyta</taxon>
        <taxon>Tracheophyta</taxon>
        <taxon>Spermatophyta</taxon>
        <taxon>Magnoliopsida</taxon>
        <taxon>Liliopsida</taxon>
        <taxon>Poales</taxon>
        <taxon>Poaceae</taxon>
        <taxon>PACMAD clade</taxon>
        <taxon>Panicoideae</taxon>
        <taxon>Andropogonodae</taxon>
        <taxon>Andropogoneae</taxon>
        <taxon>Saccharinae</taxon>
        <taxon>Miscanthus</taxon>
    </lineage>
</organism>
<feature type="region of interest" description="Disordered" evidence="1">
    <location>
        <begin position="276"/>
        <end position="300"/>
    </location>
</feature>
<dbReference type="AlphaFoldDB" id="A0A811PKC9"/>
<feature type="region of interest" description="Disordered" evidence="1">
    <location>
        <begin position="1"/>
        <end position="46"/>
    </location>
</feature>
<evidence type="ECO:0000259" key="2">
    <source>
        <dbReference type="SMART" id="SM00355"/>
    </source>
</evidence>
<dbReference type="Proteomes" id="UP000604825">
    <property type="component" value="Unassembled WGS sequence"/>
</dbReference>
<feature type="domain" description="C2H2-type" evidence="2">
    <location>
        <begin position="609"/>
        <end position="633"/>
    </location>
</feature>
<feature type="compositionally biased region" description="Basic and acidic residues" evidence="1">
    <location>
        <begin position="1"/>
        <end position="13"/>
    </location>
</feature>
<evidence type="ECO:0008006" key="6">
    <source>
        <dbReference type="Google" id="ProtNLM"/>
    </source>
</evidence>
<dbReference type="InterPro" id="IPR013087">
    <property type="entry name" value="Znf_C2H2_type"/>
</dbReference>
<feature type="domain" description="U1-type" evidence="3">
    <location>
        <begin position="163"/>
        <end position="197"/>
    </location>
</feature>